<evidence type="ECO:0000313" key="1">
    <source>
        <dbReference type="EMBL" id="OYX33404.1"/>
    </source>
</evidence>
<dbReference type="EMBL" id="NCEB01000016">
    <property type="protein sequence ID" value="OYX33404.1"/>
    <property type="molecule type" value="Genomic_DNA"/>
</dbReference>
<dbReference type="Gene3D" id="3.40.50.150">
    <property type="entry name" value="Vaccinia Virus protein VP39"/>
    <property type="match status" value="1"/>
</dbReference>
<comment type="caution">
    <text evidence="1">The sequence shown here is derived from an EMBL/GenBank/DDBJ whole genome shotgun (WGS) entry which is preliminary data.</text>
</comment>
<proteinExistence type="predicted"/>
<name>A0A258FN68_9CAUL</name>
<protein>
    <recommendedName>
        <fullName evidence="3">Class I SAM-dependent methyltransferase</fullName>
    </recommendedName>
</protein>
<dbReference type="InterPro" id="IPR029063">
    <property type="entry name" value="SAM-dependent_MTases_sf"/>
</dbReference>
<evidence type="ECO:0008006" key="3">
    <source>
        <dbReference type="Google" id="ProtNLM"/>
    </source>
</evidence>
<accession>A0A258FN68</accession>
<gene>
    <name evidence="1" type="ORF">B7Z01_08695</name>
</gene>
<sequence length="259" mass="28493">MGCRPVDRGELGVTSSGNALLDAFIAGPERSVHKWVDYFSAYDRLLSPWRGRPLTFLEIGVQNGGSTLMWRDYLGPDARIIGVDVDPNCRAMTEHGFEIWIGDQADPAFWDGFKAAVPSVDVVLDDGGHTMRQQLVTFDALFPIVSNGGLYIVEDTHTSYFPGHGGGPPGHPGTWMARVKDLIDQMHAWYHAPIDRADQVMAATMIPSITVFDSLVAIEKRRRSPPLTLARGQGGHRKNPPAMDYIAMRRALRVPDGGV</sequence>
<dbReference type="Proteomes" id="UP000215595">
    <property type="component" value="Unassembled WGS sequence"/>
</dbReference>
<evidence type="ECO:0000313" key="2">
    <source>
        <dbReference type="Proteomes" id="UP000215595"/>
    </source>
</evidence>
<reference evidence="1 2" key="1">
    <citation type="submission" date="2017-03" db="EMBL/GenBank/DDBJ databases">
        <title>Lifting the veil on microbial sulfur biogeochemistry in mining wastewaters.</title>
        <authorList>
            <person name="Kantor R.S."/>
            <person name="Colenbrander Nelson T."/>
            <person name="Marshall S."/>
            <person name="Bennett D."/>
            <person name="Apte S."/>
            <person name="Camacho D."/>
            <person name="Thomas B.C."/>
            <person name="Warren L.A."/>
            <person name="Banfield J.F."/>
        </authorList>
    </citation>
    <scope>NUCLEOTIDE SEQUENCE [LARGE SCALE GENOMIC DNA]</scope>
    <source>
        <strain evidence="1">32-69-9</strain>
    </source>
</reference>
<dbReference type="SUPFAM" id="SSF53335">
    <property type="entry name" value="S-adenosyl-L-methionine-dependent methyltransferases"/>
    <property type="match status" value="1"/>
</dbReference>
<dbReference type="AlphaFoldDB" id="A0A258FN68"/>
<dbReference type="Pfam" id="PF13578">
    <property type="entry name" value="Methyltransf_24"/>
    <property type="match status" value="1"/>
</dbReference>
<organism evidence="1 2">
    <name type="scientific">Brevundimonas subvibrioides</name>
    <dbReference type="NCBI Taxonomy" id="74313"/>
    <lineage>
        <taxon>Bacteria</taxon>
        <taxon>Pseudomonadati</taxon>
        <taxon>Pseudomonadota</taxon>
        <taxon>Alphaproteobacteria</taxon>
        <taxon>Caulobacterales</taxon>
        <taxon>Caulobacteraceae</taxon>
        <taxon>Brevundimonas</taxon>
    </lineage>
</organism>